<dbReference type="AlphaFoldDB" id="A0A1I0EJH5"/>
<keyword evidence="2" id="KW-1185">Reference proteome</keyword>
<dbReference type="RefSeq" id="WP_093517420.1">
    <property type="nucleotide sequence ID" value="NZ_FOIJ01000003.1"/>
</dbReference>
<gene>
    <name evidence="1" type="ORF">SAMN05443639_1035</name>
</gene>
<reference evidence="2" key="1">
    <citation type="submission" date="2016-10" db="EMBL/GenBank/DDBJ databases">
        <authorList>
            <person name="Varghese N."/>
            <person name="Submissions S."/>
        </authorList>
    </citation>
    <scope>NUCLEOTIDE SEQUENCE [LARGE SCALE GENOMIC DNA]</scope>
    <source>
        <strain evidence="2">DSM 16858</strain>
    </source>
</reference>
<dbReference type="Proteomes" id="UP000199181">
    <property type="component" value="Unassembled WGS sequence"/>
</dbReference>
<name>A0A1I0EJH5_9BACT</name>
<sequence length="155" mass="16531">MMLTENHVIEAVANHLATRGWTINQKLTTAERGIDIIASRAGSGRLLVEAKGGTSSMRHTKRFGKPFDDGQVKKHVSVAFYYAAKLQGLHPADSIALALPDDAWHRAAIEAIGAALGKLVICVYFVAADGGVCEWSGHGLLVGPKRPGDSDCSRP</sequence>
<evidence type="ECO:0000313" key="1">
    <source>
        <dbReference type="EMBL" id="SET45355.1"/>
    </source>
</evidence>
<organism evidence="1 2">
    <name type="scientific">Stigmatella erecta</name>
    <dbReference type="NCBI Taxonomy" id="83460"/>
    <lineage>
        <taxon>Bacteria</taxon>
        <taxon>Pseudomonadati</taxon>
        <taxon>Myxococcota</taxon>
        <taxon>Myxococcia</taxon>
        <taxon>Myxococcales</taxon>
        <taxon>Cystobacterineae</taxon>
        <taxon>Archangiaceae</taxon>
        <taxon>Stigmatella</taxon>
    </lineage>
</organism>
<dbReference type="EMBL" id="FOIJ01000003">
    <property type="protein sequence ID" value="SET45355.1"/>
    <property type="molecule type" value="Genomic_DNA"/>
</dbReference>
<proteinExistence type="predicted"/>
<accession>A0A1I0EJH5</accession>
<evidence type="ECO:0000313" key="2">
    <source>
        <dbReference type="Proteomes" id="UP000199181"/>
    </source>
</evidence>
<protein>
    <submittedName>
        <fullName evidence="1">Uncharacterized protein</fullName>
    </submittedName>
</protein>